<protein>
    <submittedName>
        <fullName evidence="2 3">Uncharacterized protein LOC106077567 isoform X2</fullName>
    </submittedName>
</protein>
<gene>
    <name evidence="2 3 4" type="primary">LOC106077567</name>
</gene>
<dbReference type="RefSeq" id="XP_055897835.1">
    <property type="nucleotide sequence ID" value="XM_056041860.1"/>
</dbReference>
<dbReference type="AlphaFoldDB" id="A0A9W3BEG6"/>
<dbReference type="RefSeq" id="XP_055897834.1">
    <property type="nucleotide sequence ID" value="XM_056041859.1"/>
</dbReference>
<reference evidence="2 3" key="1">
    <citation type="submission" date="2025-04" db="UniProtKB">
        <authorList>
            <consortium name="RefSeq"/>
        </authorList>
    </citation>
    <scope>IDENTIFICATION</scope>
</reference>
<dbReference type="GeneID" id="106077567"/>
<dbReference type="RefSeq" id="XP_055897832.1">
    <property type="nucleotide sequence ID" value="XM_056041857.1"/>
</dbReference>
<dbReference type="Proteomes" id="UP001165740">
    <property type="component" value="Chromosome 9"/>
</dbReference>
<evidence type="ECO:0000313" key="2">
    <source>
        <dbReference type="RefSeq" id="XP_055897832.1"/>
    </source>
</evidence>
<evidence type="ECO:0000313" key="4">
    <source>
        <dbReference type="RefSeq" id="XP_055897835.1"/>
    </source>
</evidence>
<accession>A0A9W3BEG6</accession>
<evidence type="ECO:0000313" key="1">
    <source>
        <dbReference type="Proteomes" id="UP001165740"/>
    </source>
</evidence>
<evidence type="ECO:0000313" key="3">
    <source>
        <dbReference type="RefSeq" id="XP_055897834.1"/>
    </source>
</evidence>
<organism evidence="1 4">
    <name type="scientific">Biomphalaria glabrata</name>
    <name type="common">Bloodfluke planorb</name>
    <name type="synonym">Freshwater snail</name>
    <dbReference type="NCBI Taxonomy" id="6526"/>
    <lineage>
        <taxon>Eukaryota</taxon>
        <taxon>Metazoa</taxon>
        <taxon>Spiralia</taxon>
        <taxon>Lophotrochozoa</taxon>
        <taxon>Mollusca</taxon>
        <taxon>Gastropoda</taxon>
        <taxon>Heterobranchia</taxon>
        <taxon>Euthyneura</taxon>
        <taxon>Panpulmonata</taxon>
        <taxon>Hygrophila</taxon>
        <taxon>Lymnaeoidea</taxon>
        <taxon>Planorbidae</taxon>
        <taxon>Biomphalaria</taxon>
    </lineage>
</organism>
<name>A0A9W3BEG6_BIOGL</name>
<sequence length="329" mass="37695">MELNGERLKMNFNTEINKEDLDDKPRIMNATCTKTIPLVSFTMADLPDKDRNKDAYDLIMAAANKTVRITVSIVSPHRPNLWPKMSRPYPLYKEKLSNNIRTGTGEIDVCKVIDGYKYNAQLVREDVLLGESETPYKTCPCETCQQSDKPSNTWWEVFVHTATHFVFDDVEARHTTCDLFYDDQDIPMVSFDKVSVHSVNTLKDKCVLKYVTCDVARGDQLFKIVKIFEELKHKVSETYMWRPNHLSKLKFLVTHPQAGCKQITVYESNGSDTTHFDSITLSETACRCLLSCGACFHSIGKKNIFFRHGLQSIGYRVMPAGPNEVYLRH</sequence>
<keyword evidence="1" id="KW-1185">Reference proteome</keyword>
<proteinExistence type="predicted"/>